<organism evidence="2 3">
    <name type="scientific">Pipistrellus nathusii</name>
    <name type="common">Nathusius' pipistrelle</name>
    <dbReference type="NCBI Taxonomy" id="59473"/>
    <lineage>
        <taxon>Eukaryota</taxon>
        <taxon>Metazoa</taxon>
        <taxon>Chordata</taxon>
        <taxon>Craniata</taxon>
        <taxon>Vertebrata</taxon>
        <taxon>Euteleostomi</taxon>
        <taxon>Mammalia</taxon>
        <taxon>Eutheria</taxon>
        <taxon>Laurasiatheria</taxon>
        <taxon>Chiroptera</taxon>
        <taxon>Yangochiroptera</taxon>
        <taxon>Vespertilionidae</taxon>
        <taxon>Pipistrellus</taxon>
    </lineage>
</organism>
<dbReference type="EMBL" id="OY882870">
    <property type="protein sequence ID" value="CAK6435757.1"/>
    <property type="molecule type" value="Genomic_DNA"/>
</dbReference>
<keyword evidence="3" id="KW-1185">Reference proteome</keyword>
<evidence type="ECO:0000313" key="2">
    <source>
        <dbReference type="EMBL" id="CAK6435757.1"/>
    </source>
</evidence>
<feature type="compositionally biased region" description="Polar residues" evidence="1">
    <location>
        <begin position="27"/>
        <end position="40"/>
    </location>
</feature>
<protein>
    <submittedName>
        <fullName evidence="2">Uncharacterized protein</fullName>
    </submittedName>
</protein>
<feature type="region of interest" description="Disordered" evidence="1">
    <location>
        <begin position="1"/>
        <end position="45"/>
    </location>
</feature>
<feature type="compositionally biased region" description="Basic and acidic residues" evidence="1">
    <location>
        <begin position="12"/>
        <end position="23"/>
    </location>
</feature>
<evidence type="ECO:0000256" key="1">
    <source>
        <dbReference type="SAM" id="MobiDB-lite"/>
    </source>
</evidence>
<gene>
    <name evidence="2" type="ORF">MPIPNATIZW_LOCUS4063</name>
</gene>
<accession>A0ABN9ZHQ6</accession>
<dbReference type="Proteomes" id="UP001314169">
    <property type="component" value="Chromosome 13"/>
</dbReference>
<reference evidence="2" key="1">
    <citation type="submission" date="2023-12" db="EMBL/GenBank/DDBJ databases">
        <authorList>
            <person name="Brown T."/>
        </authorList>
    </citation>
    <scope>NUCLEOTIDE SEQUENCE</scope>
</reference>
<evidence type="ECO:0000313" key="3">
    <source>
        <dbReference type="Proteomes" id="UP001314169"/>
    </source>
</evidence>
<sequence length="125" mass="13385">MAFSRAHGCRKGKQEAERAREARLSASGPTTRPGRQSQGFLDTALQPGPPACSLGQWARARGGALRLFCPFVGDEFCIRISILSLHIVTIIYSFLSVSVPRSPGAALAFLPRRPSACVLVGTPYA</sequence>
<name>A0ABN9ZHQ6_PIPNA</name>
<proteinExistence type="predicted"/>